<dbReference type="Proteomes" id="UP000013520">
    <property type="component" value="Chromosome"/>
</dbReference>
<dbReference type="STRING" id="767817.Desgi_0612"/>
<gene>
    <name evidence="6" type="ORF">Desgi_0612</name>
</gene>
<dbReference type="InterPro" id="IPR006657">
    <property type="entry name" value="MoPterin_dinucl-bd_dom"/>
</dbReference>
<dbReference type="RefSeq" id="WP_006523998.1">
    <property type="nucleotide sequence ID" value="NC_021184.1"/>
</dbReference>
<feature type="domain" description="4Fe-4S Mo/W bis-MGD-type" evidence="5">
    <location>
        <begin position="10"/>
        <end position="66"/>
    </location>
</feature>
<sequence>MTLMRITATHSIERTACSLCHMGCGMELHIKDGRITEVKGIKNHPLNKGFLCPKGRAVIEHITSPKRLTAPLLRQGSGWKEITWDEAMEVIVTHLKEAQSLGENSKVAFSVGMPLLLSGTSTVAMIHRLAHAYGTPNCFSVESLCYRSQMLGYIATLGKFFVAGYERANCIIVWASNPEQSSPPIGAAIARRKRAGAKLVVIDPRATSMAKRADYHLQPRPGTDCALMLAMMNVIIDEGLYDQEFVEKYTVGFAELAEHVKAYTPERVQEITSVPADKIKDVARLFAQTKPACIAQGPNGTDSMASGFQNNRGIAILQAITGNIDVPGGFIQTPRLRTKVVAPIKMVAENPVGIAEYPVLYGVYGRNFGEGQAMVLVDRLINDDDKPVHSMIICASNPLLSWPNSAKVREALAGLDFLVVMDQFMTETAKLAHLVLPAGTFLETSEIADYYNLWSLPYIMTRKKIMEYGQCRPVLEFLMDLGRRLGYHDEFPWQTGEDLLKDILRPSGVTYEYLTEKQPEGFFYAEHKYRKYEREGFKTPSGKIEIHSRYLRDMGYSPLPTHLESPETRISDPGLAAEYPLVLTTGSRNIFHVHSQMRDVPSLKRRVSEPLAELHPLDAEKYHIPDGVIATVENRRGKIKIKVKVTEDIKPGVIHIPHGWQDANINLLTDNACANPVTGYPVLKGLLCRISV</sequence>
<dbReference type="HOGENOM" id="CLU_000422_13_3_9"/>
<dbReference type="PANTHER" id="PTHR43742:SF6">
    <property type="entry name" value="OXIDOREDUCTASE YYAE-RELATED"/>
    <property type="match status" value="1"/>
</dbReference>
<dbReference type="InterPro" id="IPR009010">
    <property type="entry name" value="Asp_de-COase-like_dom_sf"/>
</dbReference>
<evidence type="ECO:0000256" key="2">
    <source>
        <dbReference type="ARBA" id="ARBA00022723"/>
    </source>
</evidence>
<dbReference type="SUPFAM" id="SSF53706">
    <property type="entry name" value="Formate dehydrogenase/DMSO reductase, domains 1-3"/>
    <property type="match status" value="1"/>
</dbReference>
<dbReference type="InterPro" id="IPR006656">
    <property type="entry name" value="Mopterin_OxRdtase"/>
</dbReference>
<proteinExistence type="inferred from homology"/>
<dbReference type="InterPro" id="IPR037949">
    <property type="entry name" value="MopB_CT_Acetylene-hydratase"/>
</dbReference>
<dbReference type="PROSITE" id="PS51669">
    <property type="entry name" value="4FE4S_MOW_BIS_MGD"/>
    <property type="match status" value="1"/>
</dbReference>
<dbReference type="GO" id="GO:0051536">
    <property type="term" value="F:iron-sulfur cluster binding"/>
    <property type="evidence" value="ECO:0007669"/>
    <property type="project" value="UniProtKB-KW"/>
</dbReference>
<evidence type="ECO:0000256" key="4">
    <source>
        <dbReference type="ARBA" id="ARBA00023014"/>
    </source>
</evidence>
<dbReference type="GO" id="GO:0016491">
    <property type="term" value="F:oxidoreductase activity"/>
    <property type="evidence" value="ECO:0007669"/>
    <property type="project" value="InterPro"/>
</dbReference>
<protein>
    <submittedName>
        <fullName evidence="6">Anaerobic dehydrogenase, typically selenocysteine-containing</fullName>
    </submittedName>
</protein>
<dbReference type="AlphaFoldDB" id="R4KES4"/>
<dbReference type="GO" id="GO:0043546">
    <property type="term" value="F:molybdopterin cofactor binding"/>
    <property type="evidence" value="ECO:0007669"/>
    <property type="project" value="InterPro"/>
</dbReference>
<evidence type="ECO:0000313" key="7">
    <source>
        <dbReference type="Proteomes" id="UP000013520"/>
    </source>
</evidence>
<dbReference type="SUPFAM" id="SSF50692">
    <property type="entry name" value="ADC-like"/>
    <property type="match status" value="1"/>
</dbReference>
<dbReference type="PANTHER" id="PTHR43742">
    <property type="entry name" value="TRIMETHYLAMINE-N-OXIDE REDUCTASE"/>
    <property type="match status" value="1"/>
</dbReference>
<dbReference type="Pfam" id="PF04879">
    <property type="entry name" value="Molybdop_Fe4S4"/>
    <property type="match status" value="1"/>
</dbReference>
<dbReference type="GO" id="GO:0046872">
    <property type="term" value="F:metal ion binding"/>
    <property type="evidence" value="ECO:0007669"/>
    <property type="project" value="UniProtKB-KW"/>
</dbReference>
<dbReference type="Gene3D" id="3.40.228.10">
    <property type="entry name" value="Dimethylsulfoxide Reductase, domain 2"/>
    <property type="match status" value="1"/>
</dbReference>
<dbReference type="OrthoDB" id="219031at2"/>
<dbReference type="InterPro" id="IPR050612">
    <property type="entry name" value="Prok_Mopterin_Oxidored"/>
</dbReference>
<accession>R4KES4</accession>
<dbReference type="EMBL" id="CP003273">
    <property type="protein sequence ID" value="AGL00172.1"/>
    <property type="molecule type" value="Genomic_DNA"/>
</dbReference>
<dbReference type="KEGG" id="dgi:Desgi_0612"/>
<dbReference type="Pfam" id="PF01568">
    <property type="entry name" value="Molydop_binding"/>
    <property type="match status" value="1"/>
</dbReference>
<dbReference type="Pfam" id="PF00384">
    <property type="entry name" value="Molybdopterin"/>
    <property type="match status" value="1"/>
</dbReference>
<name>R4KES4_9FIRM</name>
<reference evidence="6 7" key="1">
    <citation type="submission" date="2012-01" db="EMBL/GenBank/DDBJ databases">
        <title>Complete sequence of Desulfotomaculum gibsoniae DSM 7213.</title>
        <authorList>
            <consortium name="US DOE Joint Genome Institute"/>
            <person name="Lucas S."/>
            <person name="Han J."/>
            <person name="Lapidus A."/>
            <person name="Cheng J.-F."/>
            <person name="Goodwin L."/>
            <person name="Pitluck S."/>
            <person name="Peters L."/>
            <person name="Ovchinnikova G."/>
            <person name="Teshima H."/>
            <person name="Detter J.C."/>
            <person name="Han C."/>
            <person name="Tapia R."/>
            <person name="Land M."/>
            <person name="Hauser L."/>
            <person name="Kyrpides N."/>
            <person name="Ivanova N."/>
            <person name="Pagani I."/>
            <person name="Parshina S."/>
            <person name="Plugge C."/>
            <person name="Muyzer G."/>
            <person name="Kuever J."/>
            <person name="Ivanova A."/>
            <person name="Nazina T."/>
            <person name="Klenk H.-P."/>
            <person name="Brambilla E."/>
            <person name="Spring S."/>
            <person name="Stams A.F."/>
            <person name="Woyke T."/>
        </authorList>
    </citation>
    <scope>NUCLEOTIDE SEQUENCE [LARGE SCALE GENOMIC DNA]</scope>
    <source>
        <strain evidence="6 7">DSM 7213</strain>
    </source>
</reference>
<comment type="similarity">
    <text evidence="1">Belongs to the prokaryotic molybdopterin-containing oxidoreductase family.</text>
</comment>
<dbReference type="Gene3D" id="2.20.25.90">
    <property type="entry name" value="ADC-like domains"/>
    <property type="match status" value="1"/>
</dbReference>
<evidence type="ECO:0000313" key="6">
    <source>
        <dbReference type="EMBL" id="AGL00172.1"/>
    </source>
</evidence>
<keyword evidence="7" id="KW-1185">Reference proteome</keyword>
<evidence type="ECO:0000259" key="5">
    <source>
        <dbReference type="PROSITE" id="PS51669"/>
    </source>
</evidence>
<keyword evidence="3" id="KW-0408">Iron</keyword>
<evidence type="ECO:0000256" key="3">
    <source>
        <dbReference type="ARBA" id="ARBA00023004"/>
    </source>
</evidence>
<dbReference type="eggNOG" id="COG0243">
    <property type="taxonomic scope" value="Bacteria"/>
</dbReference>
<keyword evidence="4" id="KW-0411">Iron-sulfur</keyword>
<dbReference type="InterPro" id="IPR006963">
    <property type="entry name" value="Mopterin_OxRdtase_4Fe-4S_dom"/>
</dbReference>
<dbReference type="SMART" id="SM00926">
    <property type="entry name" value="Molybdop_Fe4S4"/>
    <property type="match status" value="1"/>
</dbReference>
<dbReference type="Gene3D" id="3.40.50.740">
    <property type="match status" value="1"/>
</dbReference>
<dbReference type="Gene3D" id="2.40.40.20">
    <property type="match status" value="1"/>
</dbReference>
<dbReference type="GO" id="GO:0018818">
    <property type="term" value="F:acetylene hydratase activity"/>
    <property type="evidence" value="ECO:0007669"/>
    <property type="project" value="InterPro"/>
</dbReference>
<dbReference type="CDD" id="cd02781">
    <property type="entry name" value="MopB_CT_Acetylene-hydratase"/>
    <property type="match status" value="1"/>
</dbReference>
<evidence type="ECO:0000256" key="1">
    <source>
        <dbReference type="ARBA" id="ARBA00010312"/>
    </source>
</evidence>
<organism evidence="6 7">
    <name type="scientific">Desulfoscipio gibsoniae DSM 7213</name>
    <dbReference type="NCBI Taxonomy" id="767817"/>
    <lineage>
        <taxon>Bacteria</taxon>
        <taxon>Bacillati</taxon>
        <taxon>Bacillota</taxon>
        <taxon>Clostridia</taxon>
        <taxon>Eubacteriales</taxon>
        <taxon>Desulfallaceae</taxon>
        <taxon>Desulfoscipio</taxon>
    </lineage>
</organism>
<keyword evidence="2" id="KW-0479">Metal-binding</keyword>